<dbReference type="PROSITE" id="PS50850">
    <property type="entry name" value="MFS"/>
    <property type="match status" value="1"/>
</dbReference>
<keyword evidence="2" id="KW-1003">Cell membrane</keyword>
<feature type="transmembrane region" description="Helical" evidence="6">
    <location>
        <begin position="158"/>
        <end position="178"/>
    </location>
</feature>
<dbReference type="CDD" id="cd17324">
    <property type="entry name" value="MFS_NepI_like"/>
    <property type="match status" value="1"/>
</dbReference>
<keyword evidence="9" id="KW-1185">Reference proteome</keyword>
<proteinExistence type="predicted"/>
<feature type="transmembrane region" description="Helical" evidence="6">
    <location>
        <begin position="264"/>
        <end position="288"/>
    </location>
</feature>
<dbReference type="Proteomes" id="UP000657372">
    <property type="component" value="Unassembled WGS sequence"/>
</dbReference>
<keyword evidence="3 6" id="KW-0812">Transmembrane</keyword>
<dbReference type="InterPro" id="IPR020846">
    <property type="entry name" value="MFS_dom"/>
</dbReference>
<evidence type="ECO:0000256" key="3">
    <source>
        <dbReference type="ARBA" id="ARBA00022692"/>
    </source>
</evidence>
<keyword evidence="5 6" id="KW-0472">Membrane</keyword>
<feature type="transmembrane region" description="Helical" evidence="6">
    <location>
        <begin position="233"/>
        <end position="252"/>
    </location>
</feature>
<evidence type="ECO:0000256" key="5">
    <source>
        <dbReference type="ARBA" id="ARBA00023136"/>
    </source>
</evidence>
<feature type="domain" description="Major facilitator superfamily (MFS) profile" evidence="7">
    <location>
        <begin position="32"/>
        <end position="408"/>
    </location>
</feature>
<dbReference type="Gene3D" id="1.20.1250.20">
    <property type="entry name" value="MFS general substrate transporter like domains"/>
    <property type="match status" value="1"/>
</dbReference>
<dbReference type="InterPro" id="IPR050189">
    <property type="entry name" value="MFS_Efflux_Transporters"/>
</dbReference>
<sequence>MNEATCAECPDSQYVSSNSETCSTAVSSSANWAGIASLALGVFGLVTAEFLPASLLTAMANDLGVSDGAAGQAVTATALVAAGAALTIPLFTRNFDRKRVILALTTLLLLSNVLAVTADTLSVLLVSRVLLGIGLGGFWSMAAALAMRLVPDHLFARAMSLILTGVSVATVGAAPIGAYMGNLWGWRSAFVAAGIVSVITLLVQIFAIPSLPPKDNPSVKVMFELLRRTNIRVALFAVLLVISGHFAGFTYIRPLMEHITHLSVSAISAVLLGYGIGGFFGNFAGGFIAERSERYAVVCGGALIVVLAASLWMAGSSPVVAAVAIALWGFAFGAFPVGFQTWIVRAAPDQAEAAGGLMVAAFQIAIASGAIGGGILVDHVGALGGPIFATVAITLGTLLTLRYGPRPVRT</sequence>
<dbReference type="PANTHER" id="PTHR43124:SF5">
    <property type="entry name" value="PURINE RIBONUCLEOSIDE EFFLUX PUMP NEPI"/>
    <property type="match status" value="1"/>
</dbReference>
<evidence type="ECO:0000256" key="1">
    <source>
        <dbReference type="ARBA" id="ARBA00004651"/>
    </source>
</evidence>
<evidence type="ECO:0000256" key="2">
    <source>
        <dbReference type="ARBA" id="ARBA00022475"/>
    </source>
</evidence>
<dbReference type="EMBL" id="JADOEL010000011">
    <property type="protein sequence ID" value="MBF8178683.1"/>
    <property type="molecule type" value="Genomic_DNA"/>
</dbReference>
<feature type="transmembrane region" description="Helical" evidence="6">
    <location>
        <begin position="356"/>
        <end position="377"/>
    </location>
</feature>
<dbReference type="Pfam" id="PF07690">
    <property type="entry name" value="MFS_1"/>
    <property type="match status" value="1"/>
</dbReference>
<accession>A0ABS0EVW3</accession>
<feature type="transmembrane region" description="Helical" evidence="6">
    <location>
        <begin position="100"/>
        <end position="118"/>
    </location>
</feature>
<gene>
    <name evidence="8" type="ORF">IXC47_13420</name>
</gene>
<feature type="transmembrane region" description="Helical" evidence="6">
    <location>
        <begin position="69"/>
        <end position="88"/>
    </location>
</feature>
<keyword evidence="4 6" id="KW-1133">Transmembrane helix</keyword>
<organism evidence="8 9">
    <name type="scientific">Herminiimonas contaminans</name>
    <dbReference type="NCBI Taxonomy" id="1111140"/>
    <lineage>
        <taxon>Bacteria</taxon>
        <taxon>Pseudomonadati</taxon>
        <taxon>Pseudomonadota</taxon>
        <taxon>Betaproteobacteria</taxon>
        <taxon>Burkholderiales</taxon>
        <taxon>Oxalobacteraceae</taxon>
        <taxon>Herminiimonas</taxon>
    </lineage>
</organism>
<evidence type="ECO:0000256" key="4">
    <source>
        <dbReference type="ARBA" id="ARBA00022989"/>
    </source>
</evidence>
<evidence type="ECO:0000313" key="8">
    <source>
        <dbReference type="EMBL" id="MBF8178683.1"/>
    </source>
</evidence>
<evidence type="ECO:0000313" key="9">
    <source>
        <dbReference type="Proteomes" id="UP000657372"/>
    </source>
</evidence>
<name>A0ABS0EVW3_9BURK</name>
<dbReference type="SUPFAM" id="SSF103473">
    <property type="entry name" value="MFS general substrate transporter"/>
    <property type="match status" value="1"/>
</dbReference>
<feature type="transmembrane region" description="Helical" evidence="6">
    <location>
        <begin position="320"/>
        <end position="344"/>
    </location>
</feature>
<feature type="transmembrane region" description="Helical" evidence="6">
    <location>
        <begin position="190"/>
        <end position="212"/>
    </location>
</feature>
<feature type="transmembrane region" description="Helical" evidence="6">
    <location>
        <begin position="383"/>
        <end position="401"/>
    </location>
</feature>
<comment type="caution">
    <text evidence="8">The sequence shown here is derived from an EMBL/GenBank/DDBJ whole genome shotgun (WGS) entry which is preliminary data.</text>
</comment>
<feature type="transmembrane region" description="Helical" evidence="6">
    <location>
        <begin position="295"/>
        <end position="314"/>
    </location>
</feature>
<dbReference type="RefSeq" id="WP_195875937.1">
    <property type="nucleotide sequence ID" value="NZ_JADOEL010000011.1"/>
</dbReference>
<dbReference type="PANTHER" id="PTHR43124">
    <property type="entry name" value="PURINE EFFLUX PUMP PBUE"/>
    <property type="match status" value="1"/>
</dbReference>
<evidence type="ECO:0000259" key="7">
    <source>
        <dbReference type="PROSITE" id="PS50850"/>
    </source>
</evidence>
<dbReference type="InterPro" id="IPR011701">
    <property type="entry name" value="MFS"/>
</dbReference>
<feature type="transmembrane region" description="Helical" evidence="6">
    <location>
        <begin position="124"/>
        <end position="146"/>
    </location>
</feature>
<protein>
    <submittedName>
        <fullName evidence="8">MFS transporter</fullName>
    </submittedName>
</protein>
<feature type="transmembrane region" description="Helical" evidence="6">
    <location>
        <begin position="35"/>
        <end position="57"/>
    </location>
</feature>
<dbReference type="InterPro" id="IPR036259">
    <property type="entry name" value="MFS_trans_sf"/>
</dbReference>
<evidence type="ECO:0000256" key="6">
    <source>
        <dbReference type="SAM" id="Phobius"/>
    </source>
</evidence>
<reference evidence="8 9" key="1">
    <citation type="submission" date="2020-11" db="EMBL/GenBank/DDBJ databases">
        <title>WGS of Herminiimonas contaminans strain Marseille-Q4544 isolated from planarians Schmidtea mediterranea.</title>
        <authorList>
            <person name="Kangale L."/>
        </authorList>
    </citation>
    <scope>NUCLEOTIDE SEQUENCE [LARGE SCALE GENOMIC DNA]</scope>
    <source>
        <strain evidence="8 9">Marseille-Q4544</strain>
    </source>
</reference>
<comment type="subcellular location">
    <subcellularLocation>
        <location evidence="1">Cell membrane</location>
        <topology evidence="1">Multi-pass membrane protein</topology>
    </subcellularLocation>
</comment>